<keyword evidence="2" id="KW-0812">Transmembrane</keyword>
<dbReference type="Proteomes" id="UP001148018">
    <property type="component" value="Unassembled WGS sequence"/>
</dbReference>
<organism evidence="3 4">
    <name type="scientific">Muraenolepis orangiensis</name>
    <name type="common">Patagonian moray cod</name>
    <dbReference type="NCBI Taxonomy" id="630683"/>
    <lineage>
        <taxon>Eukaryota</taxon>
        <taxon>Metazoa</taxon>
        <taxon>Chordata</taxon>
        <taxon>Craniata</taxon>
        <taxon>Vertebrata</taxon>
        <taxon>Euteleostomi</taxon>
        <taxon>Actinopterygii</taxon>
        <taxon>Neopterygii</taxon>
        <taxon>Teleostei</taxon>
        <taxon>Neoteleostei</taxon>
        <taxon>Acanthomorphata</taxon>
        <taxon>Zeiogadaria</taxon>
        <taxon>Gadariae</taxon>
        <taxon>Gadiformes</taxon>
        <taxon>Muraenolepidoidei</taxon>
        <taxon>Muraenolepididae</taxon>
        <taxon>Muraenolepis</taxon>
    </lineage>
</organism>
<accession>A0A9Q0E6I8</accession>
<protein>
    <submittedName>
        <fullName evidence="3">Uncharacterized protein</fullName>
    </submittedName>
</protein>
<evidence type="ECO:0000256" key="1">
    <source>
        <dbReference type="SAM" id="MobiDB-lite"/>
    </source>
</evidence>
<keyword evidence="4" id="KW-1185">Reference proteome</keyword>
<reference evidence="3" key="1">
    <citation type="submission" date="2022-07" db="EMBL/GenBank/DDBJ databases">
        <title>Chromosome-level genome of Muraenolepis orangiensis.</title>
        <authorList>
            <person name="Kim J."/>
        </authorList>
    </citation>
    <scope>NUCLEOTIDE SEQUENCE</scope>
    <source>
        <strain evidence="3">KU_S4_2022</strain>
        <tissue evidence="3">Muscle</tissue>
    </source>
</reference>
<keyword evidence="2" id="KW-0472">Membrane</keyword>
<dbReference type="EMBL" id="JANIIK010000048">
    <property type="protein sequence ID" value="KAJ3599765.1"/>
    <property type="molecule type" value="Genomic_DNA"/>
</dbReference>
<evidence type="ECO:0000313" key="4">
    <source>
        <dbReference type="Proteomes" id="UP001148018"/>
    </source>
</evidence>
<proteinExistence type="predicted"/>
<evidence type="ECO:0000256" key="2">
    <source>
        <dbReference type="SAM" id="Phobius"/>
    </source>
</evidence>
<evidence type="ECO:0000313" key="3">
    <source>
        <dbReference type="EMBL" id="KAJ3599765.1"/>
    </source>
</evidence>
<feature type="region of interest" description="Disordered" evidence="1">
    <location>
        <begin position="98"/>
        <end position="122"/>
    </location>
</feature>
<name>A0A9Q0E6I8_9TELE</name>
<feature type="transmembrane region" description="Helical" evidence="2">
    <location>
        <begin position="63"/>
        <end position="82"/>
    </location>
</feature>
<keyword evidence="2" id="KW-1133">Transmembrane helix</keyword>
<feature type="compositionally biased region" description="Basic residues" evidence="1">
    <location>
        <begin position="101"/>
        <end position="111"/>
    </location>
</feature>
<feature type="region of interest" description="Disordered" evidence="1">
    <location>
        <begin position="1"/>
        <end position="21"/>
    </location>
</feature>
<dbReference type="AlphaFoldDB" id="A0A9Q0E6I8"/>
<feature type="compositionally biased region" description="Polar residues" evidence="1">
    <location>
        <begin position="1"/>
        <end position="18"/>
    </location>
</feature>
<gene>
    <name evidence="3" type="ORF">NHX12_033721</name>
</gene>
<comment type="caution">
    <text evidence="3">The sequence shown here is derived from an EMBL/GenBank/DDBJ whole genome shotgun (WGS) entry which is preliminary data.</text>
</comment>
<sequence length="122" mass="14129">MSAVGSTALTNEQPSQEPDTGFFSVFKHRQDRLLGRLETKMRSERLSAMSLGFWVISCQAHPMYWQVECVIVLSSAGFGCFLNHFRKAMQQQFNETESQRKRTAWKHPRRTTQRDLPFVKCG</sequence>